<feature type="domain" description="6-phospho-N-acetylmuramidase C-terminal" evidence="1">
    <location>
        <begin position="247"/>
        <end position="359"/>
    </location>
</feature>
<evidence type="ECO:0000313" key="4">
    <source>
        <dbReference type="Proteomes" id="UP000295325"/>
    </source>
</evidence>
<dbReference type="Pfam" id="PF05913">
    <property type="entry name" value="MupG_C"/>
    <property type="match status" value="1"/>
</dbReference>
<dbReference type="Gene3D" id="2.40.100.10">
    <property type="entry name" value="Cyclophilin-like"/>
    <property type="match status" value="1"/>
</dbReference>
<evidence type="ECO:0000259" key="1">
    <source>
        <dbReference type="Pfam" id="PF05913"/>
    </source>
</evidence>
<dbReference type="PANTHER" id="PTHR38435:SF2">
    <property type="entry name" value="DUF871 DOMAIN-CONTAINING PROTEIN"/>
    <property type="match status" value="1"/>
</dbReference>
<organism evidence="3 4">
    <name type="scientific">Fonticella tunisiensis</name>
    <dbReference type="NCBI Taxonomy" id="1096341"/>
    <lineage>
        <taxon>Bacteria</taxon>
        <taxon>Bacillati</taxon>
        <taxon>Bacillota</taxon>
        <taxon>Clostridia</taxon>
        <taxon>Eubacteriales</taxon>
        <taxon>Clostridiaceae</taxon>
        <taxon>Fonticella</taxon>
    </lineage>
</organism>
<dbReference type="InterPro" id="IPR043894">
    <property type="entry name" value="MupG_C"/>
</dbReference>
<dbReference type="InterPro" id="IPR043797">
    <property type="entry name" value="MupG_N"/>
</dbReference>
<sequence>MINLGKGISVFLGMKYSLEENLEYVKFAHKNGFDRVFTSLHIPEADYKKIIEDFKTLVETVKQLNMSMIADISPKGFEYLNLSLKDLKSIKNMGIDVIRVDFGFTPEEIAEFTRNPYGLRIEINGSTVTEGFFKEFAKFNPDFNNVQACHNYYPRLNTGISIKSLLRKNEIMKRYNIEISAFIPSLTNKRGPIYEGLPTLEIHRKMNPEVAAKHLYALGIDSVFFGDSIPSREEVESVGSLREDVIEFRVRLLGNSEVEKLLLLRDYYTNRSDGAEDVIRAAESRMYIKGNVIKPFNTIDRKKGDVTVDNEGYLRYMGELQICKKNLPADSRVNVVASIVEDELFLLDYIDEETKFKFKLI</sequence>
<dbReference type="EMBL" id="SOAZ01000023">
    <property type="protein sequence ID" value="TDT50945.1"/>
    <property type="molecule type" value="Genomic_DNA"/>
</dbReference>
<evidence type="ECO:0000313" key="3">
    <source>
        <dbReference type="EMBL" id="TDT50945.1"/>
    </source>
</evidence>
<proteinExistence type="predicted"/>
<reference evidence="3 4" key="1">
    <citation type="submission" date="2019-03" db="EMBL/GenBank/DDBJ databases">
        <title>Genomic Encyclopedia of Type Strains, Phase IV (KMG-IV): sequencing the most valuable type-strain genomes for metagenomic binning, comparative biology and taxonomic classification.</title>
        <authorList>
            <person name="Goeker M."/>
        </authorList>
    </citation>
    <scope>NUCLEOTIDE SEQUENCE [LARGE SCALE GENOMIC DNA]</scope>
    <source>
        <strain evidence="3 4">DSM 24455</strain>
    </source>
</reference>
<name>A0A4R7KAH8_9CLOT</name>
<dbReference type="InterPro" id="IPR029000">
    <property type="entry name" value="Cyclophilin-like_dom_sf"/>
</dbReference>
<dbReference type="InterPro" id="IPR013785">
    <property type="entry name" value="Aldolase_TIM"/>
</dbReference>
<dbReference type="Pfam" id="PF19200">
    <property type="entry name" value="MupG_N"/>
    <property type="match status" value="1"/>
</dbReference>
<accession>A0A4R7KAH8</accession>
<dbReference type="InterPro" id="IPR017853">
    <property type="entry name" value="GH"/>
</dbReference>
<gene>
    <name evidence="3" type="ORF">EDD71_12341</name>
</gene>
<evidence type="ECO:0008006" key="5">
    <source>
        <dbReference type="Google" id="ProtNLM"/>
    </source>
</evidence>
<dbReference type="SUPFAM" id="SSF50891">
    <property type="entry name" value="Cyclophilin-like"/>
    <property type="match status" value="1"/>
</dbReference>
<protein>
    <recommendedName>
        <fullName evidence="5">Outer surface protein</fullName>
    </recommendedName>
</protein>
<dbReference type="AlphaFoldDB" id="A0A4R7KAH8"/>
<dbReference type="Gene3D" id="3.20.20.70">
    <property type="entry name" value="Aldolase class I"/>
    <property type="match status" value="1"/>
</dbReference>
<comment type="caution">
    <text evidence="3">The sequence shown here is derived from an EMBL/GenBank/DDBJ whole genome shotgun (WGS) entry which is preliminary data.</text>
</comment>
<dbReference type="SUPFAM" id="SSF51445">
    <property type="entry name" value="(Trans)glycosidases"/>
    <property type="match status" value="1"/>
</dbReference>
<keyword evidence="4" id="KW-1185">Reference proteome</keyword>
<evidence type="ECO:0000259" key="2">
    <source>
        <dbReference type="Pfam" id="PF19200"/>
    </source>
</evidence>
<dbReference type="PANTHER" id="PTHR38435">
    <property type="match status" value="1"/>
</dbReference>
<feature type="domain" description="6-phospho-N-acetylmuramidase N-terminal" evidence="2">
    <location>
        <begin position="7"/>
        <end position="238"/>
    </location>
</feature>
<dbReference type="Proteomes" id="UP000295325">
    <property type="component" value="Unassembled WGS sequence"/>
</dbReference>
<dbReference type="InterPro" id="IPR008589">
    <property type="entry name" value="MupG"/>
</dbReference>